<dbReference type="Proteomes" id="UP001595615">
    <property type="component" value="Unassembled WGS sequence"/>
</dbReference>
<keyword evidence="4" id="KW-1185">Reference proteome</keyword>
<dbReference type="InterPro" id="IPR036291">
    <property type="entry name" value="NAD(P)-bd_dom_sf"/>
</dbReference>
<proteinExistence type="predicted"/>
<dbReference type="InterPro" id="IPR052698">
    <property type="entry name" value="MoCofactor_Util/Proc"/>
</dbReference>
<gene>
    <name evidence="3" type="ORF">ACFOMD_12610</name>
</gene>
<dbReference type="SUPFAM" id="SSF51735">
    <property type="entry name" value="NAD(P)-binding Rossmann-fold domains"/>
    <property type="match status" value="1"/>
</dbReference>
<accession>A0ABV7XDA6</accession>
<organism evidence="3 4">
    <name type="scientific">Sphingoaurantiacus capsulatus</name>
    <dbReference type="NCBI Taxonomy" id="1771310"/>
    <lineage>
        <taxon>Bacteria</taxon>
        <taxon>Pseudomonadati</taxon>
        <taxon>Pseudomonadota</taxon>
        <taxon>Alphaproteobacteria</taxon>
        <taxon>Sphingomonadales</taxon>
        <taxon>Sphingosinicellaceae</taxon>
        <taxon>Sphingoaurantiacus</taxon>
    </lineage>
</organism>
<feature type="domain" description="XdhC Rossmann" evidence="2">
    <location>
        <begin position="164"/>
        <end position="305"/>
    </location>
</feature>
<evidence type="ECO:0000259" key="2">
    <source>
        <dbReference type="Pfam" id="PF13478"/>
    </source>
</evidence>
<dbReference type="Pfam" id="PF02625">
    <property type="entry name" value="XdhC_CoxI"/>
    <property type="match status" value="1"/>
</dbReference>
<reference evidence="4" key="1">
    <citation type="journal article" date="2019" name="Int. J. Syst. Evol. Microbiol.">
        <title>The Global Catalogue of Microorganisms (GCM) 10K type strain sequencing project: providing services to taxonomists for standard genome sequencing and annotation.</title>
        <authorList>
            <consortium name="The Broad Institute Genomics Platform"/>
            <consortium name="The Broad Institute Genome Sequencing Center for Infectious Disease"/>
            <person name="Wu L."/>
            <person name="Ma J."/>
        </authorList>
    </citation>
    <scope>NUCLEOTIDE SEQUENCE [LARGE SCALE GENOMIC DNA]</scope>
    <source>
        <strain evidence="4">KCTC 42644</strain>
    </source>
</reference>
<comment type="caution">
    <text evidence="3">The sequence shown here is derived from an EMBL/GenBank/DDBJ whole genome shotgun (WGS) entry which is preliminary data.</text>
</comment>
<dbReference type="Pfam" id="PF13478">
    <property type="entry name" value="XdhC_C"/>
    <property type="match status" value="1"/>
</dbReference>
<name>A0ABV7XDA6_9SPHN</name>
<dbReference type="PANTHER" id="PTHR30388:SF4">
    <property type="entry name" value="MOLYBDENUM COFACTOR INSERTION CHAPERONE PAOD"/>
    <property type="match status" value="1"/>
</dbReference>
<sequence length="313" mass="32972">MADARLAGDELDRLLAAARDWLTEGHGVAIATVAETWGSAPRRAGSHLVVRDDGLFEGSVSGGCVEGDVIANALELIAEGGFRRLEYGVADATAWEVGLACGGRIAILVQAIHPDWFPPALLEEISDARRDGRTLALSTDDAGRTRIGEAEGAFINRYTPPLRLAIIGAVHIAQALAPMARQLGYAVTIIDPRGMFAAAARFEDATVNDRWPDEALAEWQPNAASAVVTLTHDPKLDDPALLAALPSPAFYVAALGSRRTQAARVERLAAAGLTQDQIARLHGPAGLDLGAANPSEIALSIAAQMTAAWRGRL</sequence>
<dbReference type="RefSeq" id="WP_380861898.1">
    <property type="nucleotide sequence ID" value="NZ_JBHRXV010000011.1"/>
</dbReference>
<dbReference type="PANTHER" id="PTHR30388">
    <property type="entry name" value="ALDEHYDE OXIDOREDUCTASE MOLYBDENUM COFACTOR ASSEMBLY PROTEIN"/>
    <property type="match status" value="1"/>
</dbReference>
<feature type="domain" description="XdhC- CoxI" evidence="1">
    <location>
        <begin position="21"/>
        <end position="88"/>
    </location>
</feature>
<protein>
    <submittedName>
        <fullName evidence="3">XdhC family protein</fullName>
    </submittedName>
</protein>
<dbReference type="InterPro" id="IPR003777">
    <property type="entry name" value="XdhC_CoxI"/>
</dbReference>
<evidence type="ECO:0000313" key="4">
    <source>
        <dbReference type="Proteomes" id="UP001595615"/>
    </source>
</evidence>
<evidence type="ECO:0000259" key="1">
    <source>
        <dbReference type="Pfam" id="PF02625"/>
    </source>
</evidence>
<dbReference type="Gene3D" id="3.40.50.720">
    <property type="entry name" value="NAD(P)-binding Rossmann-like Domain"/>
    <property type="match status" value="1"/>
</dbReference>
<dbReference type="EMBL" id="JBHRXV010000011">
    <property type="protein sequence ID" value="MFC3713420.1"/>
    <property type="molecule type" value="Genomic_DNA"/>
</dbReference>
<dbReference type="InterPro" id="IPR027051">
    <property type="entry name" value="XdhC_Rossmann_dom"/>
</dbReference>
<evidence type="ECO:0000313" key="3">
    <source>
        <dbReference type="EMBL" id="MFC3713420.1"/>
    </source>
</evidence>